<evidence type="ECO:0000313" key="2">
    <source>
        <dbReference type="Proteomes" id="UP001054252"/>
    </source>
</evidence>
<evidence type="ECO:0000313" key="1">
    <source>
        <dbReference type="EMBL" id="GKU85847.1"/>
    </source>
</evidence>
<sequence length="66" mass="6768">MAATNPACWISSEPSLAGFGETQPDLGLTKPRSGWVPSNPARLGLVEPSLAGSPLLGSDETQQAGF</sequence>
<dbReference type="Proteomes" id="UP001054252">
    <property type="component" value="Unassembled WGS sequence"/>
</dbReference>
<keyword evidence="2" id="KW-1185">Reference proteome</keyword>
<accession>A0AAV5HJC3</accession>
<comment type="caution">
    <text evidence="1">The sequence shown here is derived from an EMBL/GenBank/DDBJ whole genome shotgun (WGS) entry which is preliminary data.</text>
</comment>
<proteinExistence type="predicted"/>
<organism evidence="1 2">
    <name type="scientific">Rubroshorea leprosula</name>
    <dbReference type="NCBI Taxonomy" id="152421"/>
    <lineage>
        <taxon>Eukaryota</taxon>
        <taxon>Viridiplantae</taxon>
        <taxon>Streptophyta</taxon>
        <taxon>Embryophyta</taxon>
        <taxon>Tracheophyta</taxon>
        <taxon>Spermatophyta</taxon>
        <taxon>Magnoliopsida</taxon>
        <taxon>eudicotyledons</taxon>
        <taxon>Gunneridae</taxon>
        <taxon>Pentapetalae</taxon>
        <taxon>rosids</taxon>
        <taxon>malvids</taxon>
        <taxon>Malvales</taxon>
        <taxon>Dipterocarpaceae</taxon>
        <taxon>Rubroshorea</taxon>
    </lineage>
</organism>
<protein>
    <submittedName>
        <fullName evidence="1">Uncharacterized protein</fullName>
    </submittedName>
</protein>
<reference evidence="1 2" key="1">
    <citation type="journal article" date="2021" name="Commun. Biol.">
        <title>The genome of Shorea leprosula (Dipterocarpaceae) highlights the ecological relevance of drought in aseasonal tropical rainforests.</title>
        <authorList>
            <person name="Ng K.K.S."/>
            <person name="Kobayashi M.J."/>
            <person name="Fawcett J.A."/>
            <person name="Hatakeyama M."/>
            <person name="Paape T."/>
            <person name="Ng C.H."/>
            <person name="Ang C.C."/>
            <person name="Tnah L.H."/>
            <person name="Lee C.T."/>
            <person name="Nishiyama T."/>
            <person name="Sese J."/>
            <person name="O'Brien M.J."/>
            <person name="Copetti D."/>
            <person name="Mohd Noor M.I."/>
            <person name="Ong R.C."/>
            <person name="Putra M."/>
            <person name="Sireger I.Z."/>
            <person name="Indrioko S."/>
            <person name="Kosugi Y."/>
            <person name="Izuno A."/>
            <person name="Isagi Y."/>
            <person name="Lee S.L."/>
            <person name="Shimizu K.K."/>
        </authorList>
    </citation>
    <scope>NUCLEOTIDE SEQUENCE [LARGE SCALE GENOMIC DNA]</scope>
    <source>
        <strain evidence="1">214</strain>
    </source>
</reference>
<gene>
    <name evidence="1" type="ORF">SLEP1_g462</name>
</gene>
<dbReference type="EMBL" id="BPVZ01000001">
    <property type="protein sequence ID" value="GKU85847.1"/>
    <property type="molecule type" value="Genomic_DNA"/>
</dbReference>
<dbReference type="AlphaFoldDB" id="A0AAV5HJC3"/>
<name>A0AAV5HJC3_9ROSI</name>